<keyword evidence="4" id="KW-0150">Chloroplast</keyword>
<evidence type="ECO:0000256" key="13">
    <source>
        <dbReference type="SAM" id="MobiDB-lite"/>
    </source>
</evidence>
<gene>
    <name evidence="16" type="primary">cpeA1</name>
</gene>
<proteinExistence type="evidence at transcript level"/>
<evidence type="ECO:0000256" key="3">
    <source>
        <dbReference type="ARBA" id="ARBA00022448"/>
    </source>
</evidence>
<evidence type="ECO:0000256" key="14">
    <source>
        <dbReference type="SAM" id="SignalP"/>
    </source>
</evidence>
<keyword evidence="7" id="KW-0249">Electron transport</keyword>
<comment type="subcellular location">
    <subcellularLocation>
        <location evidence="1">Plastid</location>
        <location evidence="1">Chloroplast thylakoid membrane</location>
        <topology evidence="1">Peripheral membrane protein</topology>
        <orientation evidence="1">Lumenal side</orientation>
    </subcellularLocation>
</comment>
<dbReference type="InterPro" id="IPR004228">
    <property type="entry name" value="Phycoerythr_a"/>
</dbReference>
<dbReference type="InterPro" id="IPR006311">
    <property type="entry name" value="TAT_signal"/>
</dbReference>
<evidence type="ECO:0000256" key="8">
    <source>
        <dbReference type="ARBA" id="ARBA00022991"/>
    </source>
</evidence>
<keyword evidence="14" id="KW-0732">Signal</keyword>
<reference evidence="16" key="1">
    <citation type="submission" date="2013-12" db="EMBL/GenBank/DDBJ databases">
        <title>Gene variety of cpeA encoding phycoerythrin alpha subunit in cryptophytes.</title>
        <authorList>
            <person name="Teng C.Y."/>
            <person name="Green B.R."/>
        </authorList>
    </citation>
    <scope>NUCLEOTIDE SEQUENCE</scope>
    <source>
        <strain evidence="16">CCMP705</strain>
    </source>
</reference>
<dbReference type="PROSITE" id="PS51318">
    <property type="entry name" value="TAT"/>
    <property type="match status" value="1"/>
</dbReference>
<keyword evidence="9" id="KW-0793">Thylakoid</keyword>
<evidence type="ECO:0000256" key="4">
    <source>
        <dbReference type="ARBA" id="ARBA00022528"/>
    </source>
</evidence>
<feature type="compositionally biased region" description="Basic and acidic residues" evidence="13">
    <location>
        <begin position="80"/>
        <end position="90"/>
    </location>
</feature>
<dbReference type="EMBL" id="KF976870">
    <property type="protein sequence ID" value="AHH29967.1"/>
    <property type="molecule type" value="mRNA"/>
</dbReference>
<evidence type="ECO:0000256" key="1">
    <source>
        <dbReference type="ARBA" id="ARBA00004622"/>
    </source>
</evidence>
<feature type="domain" description="Phycoerythrin alpha chain" evidence="15">
    <location>
        <begin position="70"/>
        <end position="125"/>
    </location>
</feature>
<dbReference type="SUPFAM" id="SSF56568">
    <property type="entry name" value="Non-globular alpha+beta subunits of globular proteins"/>
    <property type="match status" value="1"/>
</dbReference>
<evidence type="ECO:0000256" key="6">
    <source>
        <dbReference type="ARBA" id="ARBA00022640"/>
    </source>
</evidence>
<dbReference type="Pfam" id="PF02972">
    <property type="entry name" value="Phycoerythr_ab"/>
    <property type="match status" value="1"/>
</dbReference>
<accession>A0A067YTA4</accession>
<evidence type="ECO:0000259" key="15">
    <source>
        <dbReference type="Pfam" id="PF02972"/>
    </source>
</evidence>
<dbReference type="Gene3D" id="3.90.510.10">
    <property type="entry name" value="Phycoerythrin alpha chain"/>
    <property type="match status" value="1"/>
</dbReference>
<evidence type="ECO:0000256" key="10">
    <source>
        <dbReference type="ARBA" id="ARBA00023136"/>
    </source>
</evidence>
<dbReference type="InterPro" id="IPR037011">
    <property type="entry name" value="Phycoerythr-like_a_sf"/>
</dbReference>
<protein>
    <submittedName>
        <fullName evidence="16">Phycoerythrin alpha-subunit 1</fullName>
    </submittedName>
</protein>
<evidence type="ECO:0000256" key="11">
    <source>
        <dbReference type="ARBA" id="ARBA00023307"/>
    </source>
</evidence>
<comment type="function">
    <text evidence="12">Light-harvesting photosynthetic tetrapyrrole chromophore-protein from the phycobiliprotein complex.</text>
</comment>
<organism evidence="16">
    <name type="scientific">Proteomonas sulcata</name>
    <dbReference type="NCBI Taxonomy" id="77928"/>
    <lineage>
        <taxon>Eukaryota</taxon>
        <taxon>Cryptophyceae</taxon>
        <taxon>Pyrenomonadales</taxon>
        <taxon>Geminigeraceae</taxon>
        <taxon>Proteomonas</taxon>
    </lineage>
</organism>
<keyword evidence="11" id="KW-0089">Bile pigment</keyword>
<feature type="chain" id="PRO_5012745812" evidence="14">
    <location>
        <begin position="16"/>
        <end position="141"/>
    </location>
</feature>
<evidence type="ECO:0000256" key="2">
    <source>
        <dbReference type="ARBA" id="ARBA00010039"/>
    </source>
</evidence>
<dbReference type="GO" id="GO:0030089">
    <property type="term" value="C:phycobilisome"/>
    <property type="evidence" value="ECO:0007669"/>
    <property type="project" value="InterPro"/>
</dbReference>
<name>A0A067YTA4_9CRYP</name>
<dbReference type="GO" id="GO:0015979">
    <property type="term" value="P:photosynthesis"/>
    <property type="evidence" value="ECO:0007669"/>
    <property type="project" value="UniProtKB-KW"/>
</dbReference>
<evidence type="ECO:0000256" key="12">
    <source>
        <dbReference type="ARBA" id="ARBA00033724"/>
    </source>
</evidence>
<keyword evidence="10" id="KW-0472">Membrane</keyword>
<feature type="region of interest" description="Disordered" evidence="13">
    <location>
        <begin position="80"/>
        <end position="100"/>
    </location>
</feature>
<evidence type="ECO:0000313" key="16">
    <source>
        <dbReference type="EMBL" id="AHH29967.1"/>
    </source>
</evidence>
<evidence type="ECO:0000256" key="5">
    <source>
        <dbReference type="ARBA" id="ARBA00022531"/>
    </source>
</evidence>
<keyword evidence="6" id="KW-0934">Plastid</keyword>
<dbReference type="GO" id="GO:0009535">
    <property type="term" value="C:chloroplast thylakoid membrane"/>
    <property type="evidence" value="ECO:0007669"/>
    <property type="project" value="UniProtKB-SubCell"/>
</dbReference>
<evidence type="ECO:0000256" key="7">
    <source>
        <dbReference type="ARBA" id="ARBA00022982"/>
    </source>
</evidence>
<dbReference type="InterPro" id="IPR011070">
    <property type="entry name" value="Globular_prot_asu/bsu"/>
</dbReference>
<keyword evidence="3" id="KW-0813">Transport</keyword>
<keyword evidence="8" id="KW-0157">Chromophore</keyword>
<feature type="signal peptide" evidence="14">
    <location>
        <begin position="1"/>
        <end position="15"/>
    </location>
</feature>
<evidence type="ECO:0000256" key="9">
    <source>
        <dbReference type="ARBA" id="ARBA00023078"/>
    </source>
</evidence>
<comment type="similarity">
    <text evidence="2">Belongs to the phycoerythrin family.</text>
</comment>
<keyword evidence="5" id="KW-0602">Photosynthesis</keyword>
<sequence length="141" mass="14994">MKSVVALAMVGSAAAFNAPMMSMGRREVVQAGAASAAVAPFLAPQAASARYPRKEPVTVKDYEVMMAEGKAPAITIFDHRGCSRAPKEGNTESGTQDDEMLVKVVMRRPKYSEAEAAKKLAEFIGMKEKGLDGDVVSNRAS</sequence>
<dbReference type="AlphaFoldDB" id="A0A067YTA4"/>